<dbReference type="InterPro" id="IPR002881">
    <property type="entry name" value="DUF58"/>
</dbReference>
<dbReference type="EMBL" id="WWHY01000001">
    <property type="protein sequence ID" value="MYR34442.1"/>
    <property type="molecule type" value="Genomic_DNA"/>
</dbReference>
<feature type="domain" description="DUF58" evidence="3">
    <location>
        <begin position="201"/>
        <end position="285"/>
    </location>
</feature>
<gene>
    <name evidence="4" type="ORF">GTW20_19880</name>
</gene>
<dbReference type="Proteomes" id="UP000467124">
    <property type="component" value="Unassembled WGS sequence"/>
</dbReference>
<protein>
    <submittedName>
        <fullName evidence="4">DUF58 domain-containing protein</fullName>
    </submittedName>
</protein>
<accession>A0A7K2IWU7</accession>
<comment type="caution">
    <text evidence="4">The sequence shown here is derived from an EMBL/GenBank/DDBJ whole genome shotgun (WGS) entry which is preliminary data.</text>
</comment>
<feature type="transmembrane region" description="Helical" evidence="2">
    <location>
        <begin position="7"/>
        <end position="27"/>
    </location>
</feature>
<dbReference type="PANTHER" id="PTHR34351">
    <property type="entry name" value="SLR1927 PROTEIN-RELATED"/>
    <property type="match status" value="1"/>
</dbReference>
<dbReference type="PANTHER" id="PTHR34351:SF1">
    <property type="entry name" value="SLR1927 PROTEIN"/>
    <property type="match status" value="1"/>
</dbReference>
<evidence type="ECO:0000313" key="4">
    <source>
        <dbReference type="EMBL" id="MYR34442.1"/>
    </source>
</evidence>
<feature type="region of interest" description="Disordered" evidence="1">
    <location>
        <begin position="170"/>
        <end position="204"/>
    </location>
</feature>
<evidence type="ECO:0000256" key="2">
    <source>
        <dbReference type="SAM" id="Phobius"/>
    </source>
</evidence>
<feature type="transmembrane region" description="Helical" evidence="2">
    <location>
        <begin position="33"/>
        <end position="58"/>
    </location>
</feature>
<evidence type="ECO:0000313" key="5">
    <source>
        <dbReference type="Proteomes" id="UP000467124"/>
    </source>
</evidence>
<dbReference type="AlphaFoldDB" id="A0A7K2IWU7"/>
<sequence>MRPHRTLTARGGLMATFGTIALVVGLVVGQREIVGVGLLLLLLPPIGALTLIGALGRVTHSRDLRPRRVAAGSDSRVLIRIGNSSLAWPVGRIRIEDTVPALLGHEPRYTLGHLGPRAVRDITYLVRPAVRGRYPVGPLRITVLDPLGCVRATRDLGAPSSLLVTPRFVPLGSPGTSDGSHGEDAPRRSVTGVGEQDPIPRAYRHGDELRRVHWRSTAKHGELMVRREEQHHREHDVLVLDTRDHAHLGEDEDDSLETAVSAAASIVLHLMERGHRLRLHTERGRLGTENPSEVLEELAVVEASEATSLAGAVVGPGGAHGPSIGLFVAVLGALSAEDVSSLITVDDSATRVAVLCSGADWPDPEAPTRVAGLLSEHGWRVLSIDHPTELPALWHRALSTEDGWAPTATASRTPWEGPR</sequence>
<dbReference type="RefSeq" id="WP_161111543.1">
    <property type="nucleotide sequence ID" value="NZ_WWHY01000001.1"/>
</dbReference>
<evidence type="ECO:0000256" key="1">
    <source>
        <dbReference type="SAM" id="MobiDB-lite"/>
    </source>
</evidence>
<keyword evidence="2" id="KW-0472">Membrane</keyword>
<keyword evidence="2" id="KW-1133">Transmembrane helix</keyword>
<organism evidence="4 5">
    <name type="scientific">Nocardiopsis alba</name>
    <dbReference type="NCBI Taxonomy" id="53437"/>
    <lineage>
        <taxon>Bacteria</taxon>
        <taxon>Bacillati</taxon>
        <taxon>Actinomycetota</taxon>
        <taxon>Actinomycetes</taxon>
        <taxon>Streptosporangiales</taxon>
        <taxon>Nocardiopsidaceae</taxon>
        <taxon>Nocardiopsis</taxon>
    </lineage>
</organism>
<proteinExistence type="predicted"/>
<reference evidence="4 5" key="1">
    <citation type="journal article" date="2019" name="Nat. Commun.">
        <title>The antimicrobial potential of Streptomyces from insect microbiomes.</title>
        <authorList>
            <person name="Chevrette M.G."/>
            <person name="Carlson C.M."/>
            <person name="Ortega H.E."/>
            <person name="Thomas C."/>
            <person name="Ananiev G.E."/>
            <person name="Barns K.J."/>
            <person name="Book A.J."/>
            <person name="Cagnazzo J."/>
            <person name="Carlos C."/>
            <person name="Flanigan W."/>
            <person name="Grubbs K.J."/>
            <person name="Horn H.A."/>
            <person name="Hoffmann F.M."/>
            <person name="Klassen J.L."/>
            <person name="Knack J.J."/>
            <person name="Lewin G.R."/>
            <person name="McDonald B.R."/>
            <person name="Muller L."/>
            <person name="Melo W.G.P."/>
            <person name="Pinto-Tomas A.A."/>
            <person name="Schmitz A."/>
            <person name="Wendt-Pienkowski E."/>
            <person name="Wildman S."/>
            <person name="Zhao M."/>
            <person name="Zhang F."/>
            <person name="Bugni T.S."/>
            <person name="Andes D.R."/>
            <person name="Pupo M.T."/>
            <person name="Currie C.R."/>
        </authorList>
    </citation>
    <scope>NUCLEOTIDE SEQUENCE [LARGE SCALE GENOMIC DNA]</scope>
    <source>
        <strain evidence="4 5">SID5840</strain>
    </source>
</reference>
<evidence type="ECO:0000259" key="3">
    <source>
        <dbReference type="Pfam" id="PF01882"/>
    </source>
</evidence>
<keyword evidence="2" id="KW-0812">Transmembrane</keyword>
<dbReference type="Pfam" id="PF01882">
    <property type="entry name" value="DUF58"/>
    <property type="match status" value="1"/>
</dbReference>
<name>A0A7K2IWU7_9ACTN</name>